<dbReference type="GO" id="GO:0006935">
    <property type="term" value="P:chemotaxis"/>
    <property type="evidence" value="ECO:0007669"/>
    <property type="project" value="InterPro"/>
</dbReference>
<dbReference type="Pfam" id="PF01584">
    <property type="entry name" value="CheW"/>
    <property type="match status" value="1"/>
</dbReference>
<dbReference type="Proteomes" id="UP000254601">
    <property type="component" value="Unassembled WGS sequence"/>
</dbReference>
<feature type="domain" description="CheW-like" evidence="1">
    <location>
        <begin position="36"/>
        <end position="173"/>
    </location>
</feature>
<dbReference type="SMART" id="SM00260">
    <property type="entry name" value="CheW"/>
    <property type="match status" value="1"/>
</dbReference>
<keyword evidence="3" id="KW-1185">Reference proteome</keyword>
<dbReference type="Gene3D" id="2.40.50.180">
    <property type="entry name" value="CheA-289, Domain 4"/>
    <property type="match status" value="1"/>
</dbReference>
<dbReference type="Gene3D" id="2.30.30.40">
    <property type="entry name" value="SH3 Domains"/>
    <property type="match status" value="1"/>
</dbReference>
<dbReference type="AlphaFoldDB" id="A0A380MS08"/>
<evidence type="ECO:0000313" key="3">
    <source>
        <dbReference type="Proteomes" id="UP000254601"/>
    </source>
</evidence>
<reference evidence="2 3" key="1">
    <citation type="submission" date="2018-06" db="EMBL/GenBank/DDBJ databases">
        <authorList>
            <consortium name="Pathogen Informatics"/>
            <person name="Doyle S."/>
        </authorList>
    </citation>
    <scope>NUCLEOTIDE SEQUENCE [LARGE SCALE GENOMIC DNA]</scope>
    <source>
        <strain evidence="2 3">NCTC13337</strain>
    </source>
</reference>
<organism evidence="2 3">
    <name type="scientific">Suttonella ornithocola</name>
    <dbReference type="NCBI Taxonomy" id="279832"/>
    <lineage>
        <taxon>Bacteria</taxon>
        <taxon>Pseudomonadati</taxon>
        <taxon>Pseudomonadota</taxon>
        <taxon>Gammaproteobacteria</taxon>
        <taxon>Cardiobacteriales</taxon>
        <taxon>Cardiobacteriaceae</taxon>
        <taxon>Suttonella</taxon>
    </lineage>
</organism>
<dbReference type="RefSeq" id="WP_072575419.1">
    <property type="nucleotide sequence ID" value="NZ_LWHB01000004.1"/>
</dbReference>
<dbReference type="InterPro" id="IPR036061">
    <property type="entry name" value="CheW-like_dom_sf"/>
</dbReference>
<dbReference type="InterPro" id="IPR002545">
    <property type="entry name" value="CheW-lke_dom"/>
</dbReference>
<dbReference type="PROSITE" id="PS50851">
    <property type="entry name" value="CHEW"/>
    <property type="match status" value="1"/>
</dbReference>
<sequence length="173" mass="19850">MNAEVQALKMPFEILLGYQQQYLSRKETQTQTQTSNDSYLAFKAGNEYYLLSMTNVFEVATDINTITPLPFTPVWLLGLTSRRTDIYSVVELKSFIDKAVRPSPKNIGSYIILREAGQGYILKVDIVFGIREYSVTSLQTQQSWIDGHIHLEDKNWLRINLGNLVTDNSFIQF</sequence>
<evidence type="ECO:0000259" key="1">
    <source>
        <dbReference type="PROSITE" id="PS50851"/>
    </source>
</evidence>
<dbReference type="GO" id="GO:0007165">
    <property type="term" value="P:signal transduction"/>
    <property type="evidence" value="ECO:0007669"/>
    <property type="project" value="InterPro"/>
</dbReference>
<dbReference type="OrthoDB" id="5298045at2"/>
<proteinExistence type="predicted"/>
<evidence type="ECO:0000313" key="2">
    <source>
        <dbReference type="EMBL" id="SUO95345.1"/>
    </source>
</evidence>
<gene>
    <name evidence="2" type="ORF">NCTC13337_01244</name>
</gene>
<accession>A0A380MS08</accession>
<protein>
    <submittedName>
        <fullName evidence="2">CheW-like domain</fullName>
    </submittedName>
</protein>
<name>A0A380MS08_9GAMM</name>
<dbReference type="SUPFAM" id="SSF50341">
    <property type="entry name" value="CheW-like"/>
    <property type="match status" value="1"/>
</dbReference>
<dbReference type="EMBL" id="UHIC01000001">
    <property type="protein sequence ID" value="SUO95345.1"/>
    <property type="molecule type" value="Genomic_DNA"/>
</dbReference>